<evidence type="ECO:0000256" key="2">
    <source>
        <dbReference type="ARBA" id="ARBA00022598"/>
    </source>
</evidence>
<protein>
    <recommendedName>
        <fullName evidence="5">3-methylmercaptopropionyl-CoA ligase</fullName>
        <ecNumber evidence="4">6.2.1.44</ecNumber>
    </recommendedName>
</protein>
<evidence type="ECO:0000259" key="8">
    <source>
        <dbReference type="Pfam" id="PF13193"/>
    </source>
</evidence>
<gene>
    <name evidence="9" type="ORF">EJC49_17685</name>
</gene>
<dbReference type="AlphaFoldDB" id="A0A3R9YDC9"/>
<dbReference type="InterPro" id="IPR025110">
    <property type="entry name" value="AMP-bd_C"/>
</dbReference>
<dbReference type="PROSITE" id="PS00455">
    <property type="entry name" value="AMP_BINDING"/>
    <property type="match status" value="1"/>
</dbReference>
<dbReference type="RefSeq" id="WP_126701260.1">
    <property type="nucleotide sequence ID" value="NZ_RWKW01000069.1"/>
</dbReference>
<dbReference type="Pfam" id="PF00501">
    <property type="entry name" value="AMP-binding"/>
    <property type="match status" value="1"/>
</dbReference>
<comment type="catalytic activity">
    <reaction evidence="3">
        <text>3-(methylsulfanyl)propanoate + ATP + CoA = 3-(methylsulfanyl)propanoyl-CoA + AMP + diphosphate</text>
        <dbReference type="Rhea" id="RHEA:43052"/>
        <dbReference type="ChEBI" id="CHEBI:30616"/>
        <dbReference type="ChEBI" id="CHEBI:33019"/>
        <dbReference type="ChEBI" id="CHEBI:49016"/>
        <dbReference type="ChEBI" id="CHEBI:57287"/>
        <dbReference type="ChEBI" id="CHEBI:82815"/>
        <dbReference type="ChEBI" id="CHEBI:456215"/>
        <dbReference type="EC" id="6.2.1.44"/>
    </reaction>
    <physiologicalReaction direction="left-to-right" evidence="3">
        <dbReference type="Rhea" id="RHEA:43053"/>
    </physiologicalReaction>
</comment>
<dbReference type="Gene3D" id="3.40.50.12780">
    <property type="entry name" value="N-terminal domain of ligase-like"/>
    <property type="match status" value="1"/>
</dbReference>
<dbReference type="Pfam" id="PF13193">
    <property type="entry name" value="AMP-binding_C"/>
    <property type="match status" value="1"/>
</dbReference>
<evidence type="ECO:0000259" key="7">
    <source>
        <dbReference type="Pfam" id="PF00501"/>
    </source>
</evidence>
<organism evidence="9 10">
    <name type="scientific">Aquibium carbonis</name>
    <dbReference type="NCBI Taxonomy" id="2495581"/>
    <lineage>
        <taxon>Bacteria</taxon>
        <taxon>Pseudomonadati</taxon>
        <taxon>Pseudomonadota</taxon>
        <taxon>Alphaproteobacteria</taxon>
        <taxon>Hyphomicrobiales</taxon>
        <taxon>Phyllobacteriaceae</taxon>
        <taxon>Aquibium</taxon>
    </lineage>
</organism>
<evidence type="ECO:0000313" key="10">
    <source>
        <dbReference type="Proteomes" id="UP000278398"/>
    </source>
</evidence>
<dbReference type="Gene3D" id="3.30.300.30">
    <property type="match status" value="1"/>
</dbReference>
<name>A0A3R9YDC9_9HYPH</name>
<dbReference type="InterPro" id="IPR042099">
    <property type="entry name" value="ANL_N_sf"/>
</dbReference>
<comment type="caution">
    <text evidence="9">The sequence shown here is derived from an EMBL/GenBank/DDBJ whole genome shotgun (WGS) entry which is preliminary data.</text>
</comment>
<dbReference type="InterPro" id="IPR045851">
    <property type="entry name" value="AMP-bd_C_sf"/>
</dbReference>
<feature type="domain" description="AMP-binding enzyme C-terminal" evidence="8">
    <location>
        <begin position="424"/>
        <end position="499"/>
    </location>
</feature>
<evidence type="ECO:0000256" key="5">
    <source>
        <dbReference type="ARBA" id="ARBA00067668"/>
    </source>
</evidence>
<feature type="domain" description="AMP-dependent synthetase/ligase" evidence="7">
    <location>
        <begin position="11"/>
        <end position="374"/>
    </location>
</feature>
<dbReference type="PANTHER" id="PTHR43767">
    <property type="entry name" value="LONG-CHAIN-FATTY-ACID--COA LIGASE"/>
    <property type="match status" value="1"/>
</dbReference>
<dbReference type="PANTHER" id="PTHR43767:SF1">
    <property type="entry name" value="NONRIBOSOMAL PEPTIDE SYNTHASE PES1 (EUROFUNG)-RELATED"/>
    <property type="match status" value="1"/>
</dbReference>
<dbReference type="FunFam" id="3.30.300.30:FF:000008">
    <property type="entry name" value="2,3-dihydroxybenzoate-AMP ligase"/>
    <property type="match status" value="1"/>
</dbReference>
<dbReference type="SUPFAM" id="SSF56801">
    <property type="entry name" value="Acetyl-CoA synthetase-like"/>
    <property type="match status" value="1"/>
</dbReference>
<dbReference type="InterPro" id="IPR050237">
    <property type="entry name" value="ATP-dep_AMP-bd_enzyme"/>
</dbReference>
<evidence type="ECO:0000256" key="4">
    <source>
        <dbReference type="ARBA" id="ARBA00066616"/>
    </source>
</evidence>
<dbReference type="InterPro" id="IPR000873">
    <property type="entry name" value="AMP-dep_synth/lig_dom"/>
</dbReference>
<feature type="region of interest" description="Disordered" evidence="6">
    <location>
        <begin position="503"/>
        <end position="523"/>
    </location>
</feature>
<dbReference type="OrthoDB" id="9803968at2"/>
<reference evidence="9 10" key="1">
    <citation type="submission" date="2018-12" db="EMBL/GenBank/DDBJ databases">
        <title>Mesorhizobium carbonis sp. nov., isolated from coal mine water.</title>
        <authorList>
            <person name="Xin W."/>
            <person name="Xu Z."/>
            <person name="Xiang F."/>
            <person name="Zhang J."/>
            <person name="Xi L."/>
            <person name="Liu J."/>
        </authorList>
    </citation>
    <scope>NUCLEOTIDE SEQUENCE [LARGE SCALE GENOMIC DNA]</scope>
    <source>
        <strain evidence="9 10">B2.3</strain>
    </source>
</reference>
<evidence type="ECO:0000313" key="9">
    <source>
        <dbReference type="EMBL" id="RST85010.1"/>
    </source>
</evidence>
<evidence type="ECO:0000256" key="3">
    <source>
        <dbReference type="ARBA" id="ARBA00051915"/>
    </source>
</evidence>
<keyword evidence="10" id="KW-1185">Reference proteome</keyword>
<evidence type="ECO:0000256" key="6">
    <source>
        <dbReference type="SAM" id="MobiDB-lite"/>
    </source>
</evidence>
<accession>A0A3R9YDC9</accession>
<comment type="similarity">
    <text evidence="1">Belongs to the ATP-dependent AMP-binding enzyme family.</text>
</comment>
<dbReference type="GO" id="GO:0016878">
    <property type="term" value="F:acid-thiol ligase activity"/>
    <property type="evidence" value="ECO:0007669"/>
    <property type="project" value="UniProtKB-ARBA"/>
</dbReference>
<dbReference type="EMBL" id="RWKW01000069">
    <property type="protein sequence ID" value="RST85010.1"/>
    <property type="molecule type" value="Genomic_DNA"/>
</dbReference>
<proteinExistence type="inferred from homology"/>
<dbReference type="Proteomes" id="UP000278398">
    <property type="component" value="Unassembled WGS sequence"/>
</dbReference>
<sequence length="523" mass="56640">MAAYLTQPLKRAALVNRNGLATVDGDRRRTWTEVRDRVALAAGGIAALGIGRGERVALLALNSDRYFELEFALPWAGAAMVPINTRLSPAEVAYVLRDSGAVALIVDASQRECAEQLGDILSGMKAVISLSGEPRAGWVDYEAMLAGAEALPDQMRGGSEMAGIFYTGGSSGRSKGVVLTHDNLSTNALNAVALIGYGRESVYLHAAPMFHLTDGMSTYSLTMAGGTHVFMPRFDARHCLELIQAHSVTHICLVPTMIEMLVNLAETEPFDCSSLRQIQFGAAPMPEATLARAIRLWPDLLFLHGWGMTEISPLGMLMPFEWRDPKTAGHRMRSCGMPVYNEEARIVAPDGSDCPPGEVGELAVRGPMVMNEYWNLPEETAKALRDGWMHTGDAAYVDEEGFFYIVDRIKDMIITGGENVYSLEVENVIGLMEGVKQVAVIGVPDAFWGETVHAVVVPEAGASLDPDAIIGFCKDRIARYKSPRTVEFRDSLPVTGAGKISKKQLREEHVARTAASSVPGESA</sequence>
<dbReference type="EC" id="6.2.1.44" evidence="4"/>
<keyword evidence="2 9" id="KW-0436">Ligase</keyword>
<evidence type="ECO:0000256" key="1">
    <source>
        <dbReference type="ARBA" id="ARBA00006432"/>
    </source>
</evidence>
<dbReference type="InterPro" id="IPR020845">
    <property type="entry name" value="AMP-binding_CS"/>
</dbReference>
<dbReference type="NCBIfam" id="NF004837">
    <property type="entry name" value="PRK06187.1"/>
    <property type="match status" value="1"/>
</dbReference>